<dbReference type="Proteomes" id="UP000036338">
    <property type="component" value="Unassembled WGS sequence"/>
</dbReference>
<accession>A0A0J5WZP7</accession>
<dbReference type="SUPFAM" id="SSF53850">
    <property type="entry name" value="Periplasmic binding protein-like II"/>
    <property type="match status" value="1"/>
</dbReference>
<gene>
    <name evidence="2" type="ORF">VL15_14610</name>
</gene>
<dbReference type="PROSITE" id="PS51318">
    <property type="entry name" value="TAT"/>
    <property type="match status" value="1"/>
</dbReference>
<reference evidence="2 3" key="1">
    <citation type="submission" date="2015-05" db="EMBL/GenBank/DDBJ databases">
        <title>Draft genome of Burkholderia cepacia LK29.</title>
        <authorList>
            <person name="Chan X.Y."/>
        </authorList>
    </citation>
    <scope>NUCLEOTIDE SEQUENCE [LARGE SCALE GENOMIC DNA]</scope>
    <source>
        <strain evidence="2 3">LK29</strain>
    </source>
</reference>
<dbReference type="PANTHER" id="PTHR30222:SF2">
    <property type="entry name" value="ABC TRANSPORTER SUBSTRATE-BINDING PROTEIN"/>
    <property type="match status" value="1"/>
</dbReference>
<comment type="caution">
    <text evidence="2">The sequence shown here is derived from an EMBL/GenBank/DDBJ whole genome shotgun (WGS) entry which is preliminary data.</text>
</comment>
<evidence type="ECO:0000256" key="1">
    <source>
        <dbReference type="ARBA" id="ARBA00022729"/>
    </source>
</evidence>
<name>A0A0J5WZP7_BURCE</name>
<sequence length="369" mass="40787">MTNRYLQDLLDQARELQPATSQRRRDFLRLCAAAGVAPTLLAAGAKDALAANPKEIVLSAWGGEARSAFRSAYMDPFTKVSGIRMGYDSSPEDGKIKAMVENRNVIWDVMDLDGFAAIKLGKQGFLRPIDYSVVGRNALPGLASDFGVPSYLLSYVLVYDARKFGANPPKNWADFWSVGKFPGKRGLWKWMGGALEAALMADGVDKDKVYPIDVPRAMKKLKELRSNVLLWDSGADSLQLLRNGEVSMACIWHTRANVLQRESSGRFRYTWEQGLASCDVWGVPKNNPSGDAVWQFIKFVQGVEPQVRLLSLLGNGPVTPVATAAVPQALRADNPGTPENWAKQCKVNPEWWAQHYEATLAQYTDLMSS</sequence>
<dbReference type="Pfam" id="PF13416">
    <property type="entry name" value="SBP_bac_8"/>
    <property type="match status" value="1"/>
</dbReference>
<dbReference type="InterPro" id="IPR006311">
    <property type="entry name" value="TAT_signal"/>
</dbReference>
<dbReference type="EMBL" id="LDWR01000023">
    <property type="protein sequence ID" value="KML57303.1"/>
    <property type="molecule type" value="Genomic_DNA"/>
</dbReference>
<protein>
    <submittedName>
        <fullName evidence="2">ABC transporter substrate-binding protein</fullName>
    </submittedName>
</protein>
<keyword evidence="1" id="KW-0732">Signal</keyword>
<dbReference type="PANTHER" id="PTHR30222">
    <property type="entry name" value="SPERMIDINE/PUTRESCINE-BINDING PERIPLASMIC PROTEIN"/>
    <property type="match status" value="1"/>
</dbReference>
<dbReference type="PATRIC" id="fig|292.27.peg.2836"/>
<dbReference type="Gene3D" id="3.40.190.10">
    <property type="entry name" value="Periplasmic binding protein-like II"/>
    <property type="match status" value="2"/>
</dbReference>
<dbReference type="CDD" id="cd13589">
    <property type="entry name" value="PBP2_polyamine_RpCGA009"/>
    <property type="match status" value="1"/>
</dbReference>
<organism evidence="2 3">
    <name type="scientific">Burkholderia cepacia</name>
    <name type="common">Pseudomonas cepacia</name>
    <dbReference type="NCBI Taxonomy" id="292"/>
    <lineage>
        <taxon>Bacteria</taxon>
        <taxon>Pseudomonadati</taxon>
        <taxon>Pseudomonadota</taxon>
        <taxon>Betaproteobacteria</taxon>
        <taxon>Burkholderiales</taxon>
        <taxon>Burkholderiaceae</taxon>
        <taxon>Burkholderia</taxon>
        <taxon>Burkholderia cepacia complex</taxon>
    </lineage>
</organism>
<dbReference type="AlphaFoldDB" id="A0A0J5WZP7"/>
<proteinExistence type="predicted"/>
<evidence type="ECO:0000313" key="2">
    <source>
        <dbReference type="EMBL" id="KML57303.1"/>
    </source>
</evidence>
<evidence type="ECO:0000313" key="3">
    <source>
        <dbReference type="Proteomes" id="UP000036338"/>
    </source>
</evidence>
<dbReference type="InterPro" id="IPR006059">
    <property type="entry name" value="SBP"/>
</dbReference>
<dbReference type="RefSeq" id="WP_048246345.1">
    <property type="nucleotide sequence ID" value="NZ_LDWR01000023.1"/>
</dbReference>